<dbReference type="SUPFAM" id="SSF53474">
    <property type="entry name" value="alpha/beta-Hydrolases"/>
    <property type="match status" value="1"/>
</dbReference>
<reference evidence="1 2" key="1">
    <citation type="journal article" date="2022" name="Allergy">
        <title>Genome assembly and annotation of Periplaneta americana reveal a comprehensive cockroach allergen profile.</title>
        <authorList>
            <person name="Wang L."/>
            <person name="Xiong Q."/>
            <person name="Saelim N."/>
            <person name="Wang L."/>
            <person name="Nong W."/>
            <person name="Wan A.T."/>
            <person name="Shi M."/>
            <person name="Liu X."/>
            <person name="Cao Q."/>
            <person name="Hui J.H.L."/>
            <person name="Sookrung N."/>
            <person name="Leung T.F."/>
            <person name="Tungtrongchitr A."/>
            <person name="Tsui S.K.W."/>
        </authorList>
    </citation>
    <scope>NUCLEOTIDE SEQUENCE [LARGE SCALE GENOMIC DNA]</scope>
    <source>
        <strain evidence="1">PWHHKU_190912</strain>
    </source>
</reference>
<sequence>MGYSRAKLKSKCASPCFNPQRIGKASYRNWPIRTLLLSKYLLQKERASPARFHMIGHSLGAHTSGYVAKKIPGIGRVTANGDACTHVCDLMTSYDINIHSLHYPVASHSRETFSLLEYSNYSRDAVIPGVTPPLAYVLGSEGSIKSSSDLAPCDFFLYLIAKKDLKGRRFDNEIHTVKVLAAILKCLSKDSFENVFREWQRRYLSSIVRSSPIASLIPFPFLSQTALLPTVLPFLLIGVYSFRHPKISPHVEKLL</sequence>
<dbReference type="Gene3D" id="3.40.50.1820">
    <property type="entry name" value="alpha/beta hydrolase"/>
    <property type="match status" value="1"/>
</dbReference>
<proteinExistence type="predicted"/>
<dbReference type="Gene3D" id="3.30.420.10">
    <property type="entry name" value="Ribonuclease H-like superfamily/Ribonuclease H"/>
    <property type="match status" value="1"/>
</dbReference>
<evidence type="ECO:0008006" key="3">
    <source>
        <dbReference type="Google" id="ProtNLM"/>
    </source>
</evidence>
<keyword evidence="2" id="KW-1185">Reference proteome</keyword>
<name>A0ABQ8SA07_PERAM</name>
<evidence type="ECO:0000313" key="2">
    <source>
        <dbReference type="Proteomes" id="UP001148838"/>
    </source>
</evidence>
<accession>A0ABQ8SA07</accession>
<organism evidence="1 2">
    <name type="scientific">Periplaneta americana</name>
    <name type="common">American cockroach</name>
    <name type="synonym">Blatta americana</name>
    <dbReference type="NCBI Taxonomy" id="6978"/>
    <lineage>
        <taxon>Eukaryota</taxon>
        <taxon>Metazoa</taxon>
        <taxon>Ecdysozoa</taxon>
        <taxon>Arthropoda</taxon>
        <taxon>Hexapoda</taxon>
        <taxon>Insecta</taxon>
        <taxon>Pterygota</taxon>
        <taxon>Neoptera</taxon>
        <taxon>Polyneoptera</taxon>
        <taxon>Dictyoptera</taxon>
        <taxon>Blattodea</taxon>
        <taxon>Blattoidea</taxon>
        <taxon>Blattidae</taxon>
        <taxon>Blattinae</taxon>
        <taxon>Periplaneta</taxon>
    </lineage>
</organism>
<dbReference type="Proteomes" id="UP001148838">
    <property type="component" value="Unassembled WGS sequence"/>
</dbReference>
<evidence type="ECO:0000313" key="1">
    <source>
        <dbReference type="EMBL" id="KAJ4430888.1"/>
    </source>
</evidence>
<gene>
    <name evidence="1" type="ORF">ANN_19479</name>
</gene>
<dbReference type="InterPro" id="IPR029058">
    <property type="entry name" value="AB_hydrolase_fold"/>
</dbReference>
<protein>
    <recommendedName>
        <fullName evidence="3">Phospholipase A(1)</fullName>
    </recommendedName>
</protein>
<dbReference type="EMBL" id="JAJSOF020000031">
    <property type="protein sequence ID" value="KAJ4430888.1"/>
    <property type="molecule type" value="Genomic_DNA"/>
</dbReference>
<comment type="caution">
    <text evidence="1">The sequence shown here is derived from an EMBL/GenBank/DDBJ whole genome shotgun (WGS) entry which is preliminary data.</text>
</comment>
<dbReference type="InterPro" id="IPR036397">
    <property type="entry name" value="RNaseH_sf"/>
</dbReference>